<name>A0A9X1LN73_9MICO</name>
<organism evidence="2 3">
    <name type="scientific">Microbacterium tenebrionis</name>
    <dbReference type="NCBI Taxonomy" id="2830665"/>
    <lineage>
        <taxon>Bacteria</taxon>
        <taxon>Bacillati</taxon>
        <taxon>Actinomycetota</taxon>
        <taxon>Actinomycetes</taxon>
        <taxon>Micrococcales</taxon>
        <taxon>Microbacteriaceae</taxon>
        <taxon>Microbacterium</taxon>
    </lineage>
</organism>
<dbReference type="PANTHER" id="PTHR18964">
    <property type="entry name" value="ROK (REPRESSOR, ORF, KINASE) FAMILY"/>
    <property type="match status" value="1"/>
</dbReference>
<dbReference type="SUPFAM" id="SSF53067">
    <property type="entry name" value="Actin-like ATPase domain"/>
    <property type="match status" value="1"/>
</dbReference>
<comment type="similarity">
    <text evidence="1">Belongs to the ROK (NagC/XylR) family.</text>
</comment>
<dbReference type="Pfam" id="PF00480">
    <property type="entry name" value="ROK"/>
    <property type="match status" value="1"/>
</dbReference>
<reference evidence="2" key="1">
    <citation type="submission" date="2021-04" db="EMBL/GenBank/DDBJ databases">
        <title>Microbacterium tenobrionis sp. nov. and Microbacterium allomyrinae sp. nov., isolated from larvae of Tenobrio molitor and Allomyrina dichotoma, respectively.</title>
        <authorList>
            <person name="Lee S.D."/>
        </authorList>
    </citation>
    <scope>NUCLEOTIDE SEQUENCE</scope>
    <source>
        <strain evidence="2">YMB-B2</strain>
    </source>
</reference>
<gene>
    <name evidence="2" type="ORF">KEC56_04470</name>
</gene>
<dbReference type="AlphaFoldDB" id="A0A9X1LN73"/>
<dbReference type="Gene3D" id="1.10.10.10">
    <property type="entry name" value="Winged helix-like DNA-binding domain superfamily/Winged helix DNA-binding domain"/>
    <property type="match status" value="1"/>
</dbReference>
<evidence type="ECO:0000256" key="1">
    <source>
        <dbReference type="ARBA" id="ARBA00006479"/>
    </source>
</evidence>
<protein>
    <submittedName>
        <fullName evidence="2">ROK family transcriptional regulator</fullName>
    </submittedName>
</protein>
<dbReference type="RefSeq" id="WP_227529982.1">
    <property type="nucleotide sequence ID" value="NZ_JAGTTM010000001.1"/>
</dbReference>
<comment type="caution">
    <text evidence="2">The sequence shown here is derived from an EMBL/GenBank/DDBJ whole genome shotgun (WGS) entry which is preliminary data.</text>
</comment>
<dbReference type="InterPro" id="IPR000600">
    <property type="entry name" value="ROK"/>
</dbReference>
<dbReference type="InterPro" id="IPR036390">
    <property type="entry name" value="WH_DNA-bd_sf"/>
</dbReference>
<evidence type="ECO:0000313" key="3">
    <source>
        <dbReference type="Proteomes" id="UP001139289"/>
    </source>
</evidence>
<accession>A0A9X1LN73</accession>
<dbReference type="InterPro" id="IPR036388">
    <property type="entry name" value="WH-like_DNA-bd_sf"/>
</dbReference>
<dbReference type="InterPro" id="IPR043129">
    <property type="entry name" value="ATPase_NBD"/>
</dbReference>
<evidence type="ECO:0000313" key="2">
    <source>
        <dbReference type="EMBL" id="MCC2028780.1"/>
    </source>
</evidence>
<keyword evidence="3" id="KW-1185">Reference proteome</keyword>
<dbReference type="EMBL" id="JAGTTM010000001">
    <property type="protein sequence ID" value="MCC2028780.1"/>
    <property type="molecule type" value="Genomic_DNA"/>
</dbReference>
<proteinExistence type="inferred from homology"/>
<sequence length="370" mass="38396">MLSESEAAVAKTVLIHGPISRATLATRLGLSPASLTRLTRPFVDRGILIELDDVAEGVGRPSRPLEISSDLGSFVGVKITGEHVYAVLTDVRARLIGEHVVALDSHEPADVLDAVKTAVERVSGSTPPPVGIGVSLGGITDGTTVEWASFLEWTDVPFGAILEEATGLPVRVENDLVALTEAERWFGAGRGLDGFAVITIGAGVGYGLVAGGTVVRTPDSGIGLGGHIPLDPHGPICQEGHRGCSQAMLTSGSIAAQAAMALGRPVTYDEVLDLAQGGDRAASAIIHSSAQALGRLIALAANLTLYSDVVLAGEGMRLFDVSEHTVRAAVIESRDPRSSEVRLHIDDSGFTGWARGAAAVAIQDAFVRLD</sequence>
<dbReference type="SUPFAM" id="SSF46785">
    <property type="entry name" value="Winged helix' DNA-binding domain"/>
    <property type="match status" value="1"/>
</dbReference>
<dbReference type="PANTHER" id="PTHR18964:SF149">
    <property type="entry name" value="BIFUNCTIONAL UDP-N-ACETYLGLUCOSAMINE 2-EPIMERASE_N-ACETYLMANNOSAMINE KINASE"/>
    <property type="match status" value="1"/>
</dbReference>
<dbReference type="Gene3D" id="3.30.420.40">
    <property type="match status" value="2"/>
</dbReference>
<dbReference type="Proteomes" id="UP001139289">
    <property type="component" value="Unassembled WGS sequence"/>
</dbReference>